<accession>A0A151WI69</accession>
<dbReference type="EMBL" id="KQ983090">
    <property type="protein sequence ID" value="KYQ47524.1"/>
    <property type="molecule type" value="Genomic_DNA"/>
</dbReference>
<sequence length="193" mass="21836">MDRRVLSNIIEIILENDSSSDSSDDDILLHILNQIDGKRGSLLLKPRVQNYIQNVVSVLSNVDFKSHFRMSRGTFDWLLTIVGPKLDKKSNPDLQIIPGRLPVNLEKQLLITLWTLATPDSYRSICDRFNVGKATGLRIVRRVINALISLREQFITWPTEDEAIESIATFKQDKGFPNVIGAIDGTHIVIEVE</sequence>
<proteinExistence type="predicted"/>
<keyword evidence="2" id="KW-1185">Reference proteome</keyword>
<dbReference type="AlphaFoldDB" id="A0A151WI69"/>
<name>A0A151WI69_9HYME</name>
<organism evidence="1 2">
    <name type="scientific">Mycetomoellerius zeteki</name>
    <dbReference type="NCBI Taxonomy" id="64791"/>
    <lineage>
        <taxon>Eukaryota</taxon>
        <taxon>Metazoa</taxon>
        <taxon>Ecdysozoa</taxon>
        <taxon>Arthropoda</taxon>
        <taxon>Hexapoda</taxon>
        <taxon>Insecta</taxon>
        <taxon>Pterygota</taxon>
        <taxon>Neoptera</taxon>
        <taxon>Endopterygota</taxon>
        <taxon>Hymenoptera</taxon>
        <taxon>Apocrita</taxon>
        <taxon>Aculeata</taxon>
        <taxon>Formicoidea</taxon>
        <taxon>Formicidae</taxon>
        <taxon>Myrmicinae</taxon>
        <taxon>Mycetomoellerius</taxon>
    </lineage>
</organism>
<gene>
    <name evidence="1" type="ORF">ALC60_13450</name>
</gene>
<evidence type="ECO:0000313" key="2">
    <source>
        <dbReference type="Proteomes" id="UP000075809"/>
    </source>
</evidence>
<evidence type="ECO:0008006" key="3">
    <source>
        <dbReference type="Google" id="ProtNLM"/>
    </source>
</evidence>
<dbReference type="PANTHER" id="PTHR22930:SF85">
    <property type="entry name" value="GH03217P-RELATED"/>
    <property type="match status" value="1"/>
</dbReference>
<protein>
    <recommendedName>
        <fullName evidence="3">Nuclease HARBI1</fullName>
    </recommendedName>
</protein>
<dbReference type="STRING" id="64791.A0A151WI69"/>
<evidence type="ECO:0000313" key="1">
    <source>
        <dbReference type="EMBL" id="KYQ47524.1"/>
    </source>
</evidence>
<dbReference type="Proteomes" id="UP000075809">
    <property type="component" value="Unassembled WGS sequence"/>
</dbReference>
<reference evidence="1 2" key="1">
    <citation type="submission" date="2015-09" db="EMBL/GenBank/DDBJ databases">
        <title>Trachymyrmex zeteki WGS genome.</title>
        <authorList>
            <person name="Nygaard S."/>
            <person name="Hu H."/>
            <person name="Boomsma J."/>
            <person name="Zhang G."/>
        </authorList>
    </citation>
    <scope>NUCLEOTIDE SEQUENCE [LARGE SCALE GENOMIC DNA]</scope>
    <source>
        <strain evidence="1">Tzet28-1</strain>
        <tissue evidence="1">Whole body</tissue>
    </source>
</reference>
<dbReference type="InterPro" id="IPR045249">
    <property type="entry name" value="HARBI1-like"/>
</dbReference>
<dbReference type="PANTHER" id="PTHR22930">
    <property type="match status" value="1"/>
</dbReference>